<comment type="similarity">
    <text evidence="1">Belongs to the TIM50 family.</text>
</comment>
<dbReference type="PANTHER" id="PTHR12210">
    <property type="entry name" value="DULLARD PROTEIN PHOSPHATASE"/>
    <property type="match status" value="1"/>
</dbReference>
<organism evidence="4">
    <name type="scientific">Euplotes harpa</name>
    <dbReference type="NCBI Taxonomy" id="151035"/>
    <lineage>
        <taxon>Eukaryota</taxon>
        <taxon>Sar</taxon>
        <taxon>Alveolata</taxon>
        <taxon>Ciliophora</taxon>
        <taxon>Intramacronucleata</taxon>
        <taxon>Spirotrichea</taxon>
        <taxon>Hypotrichia</taxon>
        <taxon>Euplotida</taxon>
        <taxon>Euplotidae</taxon>
        <taxon>Euplotes</taxon>
    </lineage>
</organism>
<keyword evidence="1" id="KW-0813">Transport</keyword>
<dbReference type="Gene3D" id="3.40.50.1000">
    <property type="entry name" value="HAD superfamily/HAD-like"/>
    <property type="match status" value="1"/>
</dbReference>
<dbReference type="PROSITE" id="PS50969">
    <property type="entry name" value="FCP1"/>
    <property type="match status" value="1"/>
</dbReference>
<comment type="subcellular location">
    <subcellularLocation>
        <location evidence="1">Mitochondrion inner membrane</location>
        <topology evidence="1">Single-pass membrane protein</topology>
    </subcellularLocation>
</comment>
<evidence type="ECO:0000313" key="4">
    <source>
        <dbReference type="EMBL" id="CAE0349963.1"/>
    </source>
</evidence>
<dbReference type="GO" id="GO:0015031">
    <property type="term" value="P:protein transport"/>
    <property type="evidence" value="ECO:0007669"/>
    <property type="project" value="UniProtKB-KW"/>
</dbReference>
<dbReference type="SUPFAM" id="SSF56784">
    <property type="entry name" value="HAD-like"/>
    <property type="match status" value="1"/>
</dbReference>
<dbReference type="InterPro" id="IPR004274">
    <property type="entry name" value="FCP1_dom"/>
</dbReference>
<dbReference type="Pfam" id="PF03031">
    <property type="entry name" value="NIF"/>
    <property type="match status" value="1"/>
</dbReference>
<keyword evidence="1" id="KW-0496">Mitochondrion</keyword>
<evidence type="ECO:0000259" key="3">
    <source>
        <dbReference type="PROSITE" id="PS50969"/>
    </source>
</evidence>
<feature type="compositionally biased region" description="Acidic residues" evidence="2">
    <location>
        <begin position="109"/>
        <end position="139"/>
    </location>
</feature>
<comment type="function">
    <text evidence="1">Essential component of the TIM23 complex, a complex that mediates the translocation of transit peptide-containing proteins across the mitochondrial inner membrane.</text>
</comment>
<sequence length="139" mass="15793">MIVDSIDPNGYISHRLYRRHCVFEDATYIKDLSLLGRDLAKTLIIDNLYESFLSQPDNGILAKSWYDDMADTELFVLLPFLSGLVEDRVPDIRVVLRQIMNSTQIEAGAEVEVEAEPEEEEDEADSDGEGEIGFETDEF</sequence>
<feature type="region of interest" description="Disordered" evidence="2">
    <location>
        <begin position="107"/>
        <end position="139"/>
    </location>
</feature>
<accession>A0A7S3JAG2</accession>
<dbReference type="GO" id="GO:0005744">
    <property type="term" value="C:TIM23 mitochondrial import inner membrane translocase complex"/>
    <property type="evidence" value="ECO:0007669"/>
    <property type="project" value="UniProtKB-UniRule"/>
</dbReference>
<reference evidence="4" key="1">
    <citation type="submission" date="2021-01" db="EMBL/GenBank/DDBJ databases">
        <authorList>
            <person name="Corre E."/>
            <person name="Pelletier E."/>
            <person name="Niang G."/>
            <person name="Scheremetjew M."/>
            <person name="Finn R."/>
            <person name="Kale V."/>
            <person name="Holt S."/>
            <person name="Cochrane G."/>
            <person name="Meng A."/>
            <person name="Brown T."/>
            <person name="Cohen L."/>
        </authorList>
    </citation>
    <scope>NUCLEOTIDE SEQUENCE</scope>
    <source>
        <strain evidence="4">FSP1.4</strain>
    </source>
</reference>
<keyword evidence="1" id="KW-0653">Protein transport</keyword>
<dbReference type="InterPro" id="IPR036412">
    <property type="entry name" value="HAD-like_sf"/>
</dbReference>
<keyword evidence="1" id="KW-0809">Transit peptide</keyword>
<evidence type="ECO:0000256" key="2">
    <source>
        <dbReference type="SAM" id="MobiDB-lite"/>
    </source>
</evidence>
<feature type="domain" description="FCP1 homology" evidence="3">
    <location>
        <begin position="1"/>
        <end position="84"/>
    </location>
</feature>
<name>A0A7S3JAG2_9SPIT</name>
<gene>
    <name evidence="4" type="ORF">EHAR0213_LOCUS8876</name>
</gene>
<dbReference type="InterPro" id="IPR050365">
    <property type="entry name" value="TIM50"/>
</dbReference>
<comment type="subunit">
    <text evidence="1">Component of the TIM23 complex.</text>
</comment>
<dbReference type="SMART" id="SM00577">
    <property type="entry name" value="CPDc"/>
    <property type="match status" value="1"/>
</dbReference>
<dbReference type="AlphaFoldDB" id="A0A7S3JAG2"/>
<keyword evidence="1" id="KW-0811">Translocation</keyword>
<protein>
    <recommendedName>
        <fullName evidence="1">Mitochondrial import inner membrane translocase subunit TIM50</fullName>
    </recommendedName>
</protein>
<proteinExistence type="inferred from homology"/>
<dbReference type="EMBL" id="HBII01021347">
    <property type="protein sequence ID" value="CAE0349963.1"/>
    <property type="molecule type" value="Transcribed_RNA"/>
</dbReference>
<evidence type="ECO:0000256" key="1">
    <source>
        <dbReference type="RuleBase" id="RU365079"/>
    </source>
</evidence>
<dbReference type="InterPro" id="IPR023214">
    <property type="entry name" value="HAD_sf"/>
</dbReference>